<proteinExistence type="predicted"/>
<dbReference type="Proteomes" id="UP000287823">
    <property type="component" value="Unassembled WGS sequence"/>
</dbReference>
<dbReference type="AlphaFoldDB" id="A0A432WJN4"/>
<accession>A0A432WJN4</accession>
<keyword evidence="1" id="KW-0472">Membrane</keyword>
<feature type="transmembrane region" description="Helical" evidence="1">
    <location>
        <begin position="12"/>
        <end position="31"/>
    </location>
</feature>
<reference evidence="2 3" key="1">
    <citation type="journal article" date="2011" name="Front. Microbiol.">
        <title>Genomic signatures of strain selection and enhancement in Bacillus atrophaeus var. globigii, a historical biowarfare simulant.</title>
        <authorList>
            <person name="Gibbons H.S."/>
            <person name="Broomall S.M."/>
            <person name="McNew L.A."/>
            <person name="Daligault H."/>
            <person name="Chapman C."/>
            <person name="Bruce D."/>
            <person name="Karavis M."/>
            <person name="Krepps M."/>
            <person name="McGregor P.A."/>
            <person name="Hong C."/>
            <person name="Park K.H."/>
            <person name="Akmal A."/>
            <person name="Feldman A."/>
            <person name="Lin J.S."/>
            <person name="Chang W.E."/>
            <person name="Higgs B.W."/>
            <person name="Demirev P."/>
            <person name="Lindquist J."/>
            <person name="Liem A."/>
            <person name="Fochler E."/>
            <person name="Read T.D."/>
            <person name="Tapia R."/>
            <person name="Johnson S."/>
            <person name="Bishop-Lilly K.A."/>
            <person name="Detter C."/>
            <person name="Han C."/>
            <person name="Sozhamannan S."/>
            <person name="Rosenzweig C.N."/>
            <person name="Skowronski E.W."/>
        </authorList>
    </citation>
    <scope>NUCLEOTIDE SEQUENCE [LARGE SCALE GENOMIC DNA]</scope>
    <source>
        <strain evidence="2 3">Y4G10-17</strain>
    </source>
</reference>
<evidence type="ECO:0000313" key="3">
    <source>
        <dbReference type="Proteomes" id="UP000287823"/>
    </source>
</evidence>
<comment type="caution">
    <text evidence="2">The sequence shown here is derived from an EMBL/GenBank/DDBJ whole genome shotgun (WGS) entry which is preliminary data.</text>
</comment>
<sequence length="73" mass="8012">MSGETLLKWSNASMLFFLLAFGAAVYGAWGLETELPLMAITLLHVAQIVTAGLFKLAYVLRLVAQSQLGRELR</sequence>
<dbReference type="EMBL" id="PIPO01000002">
    <property type="protein sequence ID" value="RUO33941.1"/>
    <property type="molecule type" value="Genomic_DNA"/>
</dbReference>
<keyword evidence="1" id="KW-1133">Transmembrane helix</keyword>
<keyword evidence="3" id="KW-1185">Reference proteome</keyword>
<evidence type="ECO:0008006" key="4">
    <source>
        <dbReference type="Google" id="ProtNLM"/>
    </source>
</evidence>
<keyword evidence="1" id="KW-0812">Transmembrane</keyword>
<dbReference type="RefSeq" id="WP_126798501.1">
    <property type="nucleotide sequence ID" value="NZ_PIPO01000002.1"/>
</dbReference>
<feature type="transmembrane region" description="Helical" evidence="1">
    <location>
        <begin position="37"/>
        <end position="60"/>
    </location>
</feature>
<name>A0A432WJN4_9GAMM</name>
<protein>
    <recommendedName>
        <fullName evidence="4">Transmembrane sensor/regulator PpyR</fullName>
    </recommendedName>
</protein>
<gene>
    <name evidence="2" type="ORF">CWE14_05685</name>
</gene>
<evidence type="ECO:0000256" key="1">
    <source>
        <dbReference type="SAM" id="Phobius"/>
    </source>
</evidence>
<evidence type="ECO:0000313" key="2">
    <source>
        <dbReference type="EMBL" id="RUO33941.1"/>
    </source>
</evidence>
<organism evidence="2 3">
    <name type="scientific">Aliidiomarina soli</name>
    <dbReference type="NCBI Taxonomy" id="1928574"/>
    <lineage>
        <taxon>Bacteria</taxon>
        <taxon>Pseudomonadati</taxon>
        <taxon>Pseudomonadota</taxon>
        <taxon>Gammaproteobacteria</taxon>
        <taxon>Alteromonadales</taxon>
        <taxon>Idiomarinaceae</taxon>
        <taxon>Aliidiomarina</taxon>
    </lineage>
</organism>